<sequence>MADAYAAFLLAARVTGDVRVRACGVCGAGAFRRVHRRQRHSRACRERACRRRACCRRACCKRACCKRAFASGTETSRVAPESRA</sequence>
<evidence type="ECO:0000313" key="2">
    <source>
        <dbReference type="Proteomes" id="UP001272137"/>
    </source>
</evidence>
<evidence type="ECO:0000313" key="1">
    <source>
        <dbReference type="EMBL" id="MDW9251582.1"/>
    </source>
</evidence>
<proteinExistence type="predicted"/>
<name>A0AAW9CRY7_BURTH</name>
<dbReference type="AlphaFoldDB" id="A0AAW9CRY7"/>
<protein>
    <submittedName>
        <fullName evidence="1">Uncharacterized protein</fullName>
    </submittedName>
</protein>
<gene>
    <name evidence="1" type="ORF">C7S16_4744</name>
</gene>
<reference evidence="1" key="1">
    <citation type="submission" date="2018-08" db="EMBL/GenBank/DDBJ databases">
        <title>Identification of Burkholderia cepacia strains that express a Burkholderia pseudomallei-like capsular polysaccharide.</title>
        <authorList>
            <person name="Burtnick M.N."/>
            <person name="Vongsouvath M."/>
            <person name="Newton P."/>
            <person name="Wuthiekanun V."/>
            <person name="Limmathurotsakul D."/>
            <person name="Brett P.J."/>
            <person name="Chantratita N."/>
            <person name="Dance D.A."/>
        </authorList>
    </citation>
    <scope>NUCLEOTIDE SEQUENCE</scope>
    <source>
        <strain evidence="1">SBXCC001</strain>
    </source>
</reference>
<organism evidence="1 2">
    <name type="scientific">Burkholderia thailandensis</name>
    <dbReference type="NCBI Taxonomy" id="57975"/>
    <lineage>
        <taxon>Bacteria</taxon>
        <taxon>Pseudomonadati</taxon>
        <taxon>Pseudomonadota</taxon>
        <taxon>Betaproteobacteria</taxon>
        <taxon>Burkholderiales</taxon>
        <taxon>Burkholderiaceae</taxon>
        <taxon>Burkholderia</taxon>
        <taxon>pseudomallei group</taxon>
    </lineage>
</organism>
<comment type="caution">
    <text evidence="1">The sequence shown here is derived from an EMBL/GenBank/DDBJ whole genome shotgun (WGS) entry which is preliminary data.</text>
</comment>
<accession>A0AAW9CRY7</accession>
<dbReference type="Proteomes" id="UP001272137">
    <property type="component" value="Unassembled WGS sequence"/>
</dbReference>
<dbReference type="EMBL" id="QXCT01000001">
    <property type="protein sequence ID" value="MDW9251582.1"/>
    <property type="molecule type" value="Genomic_DNA"/>
</dbReference>